<proteinExistence type="inferred from homology"/>
<dbReference type="PRINTS" id="PR00974">
    <property type="entry name" value="RIBOSOMALS18"/>
</dbReference>
<dbReference type="GO" id="GO:0022627">
    <property type="term" value="C:cytosolic small ribosomal subunit"/>
    <property type="evidence" value="ECO:0007669"/>
    <property type="project" value="TreeGrafter"/>
</dbReference>
<comment type="similarity">
    <text evidence="1">Belongs to the bacterial ribosomal protein bS18 family.</text>
</comment>
<dbReference type="GO" id="GO:0003735">
    <property type="term" value="F:structural constituent of ribosome"/>
    <property type="evidence" value="ECO:0007669"/>
    <property type="project" value="InterPro"/>
</dbReference>
<dbReference type="Pfam" id="PF01084">
    <property type="entry name" value="Ribosomal_S18"/>
    <property type="match status" value="1"/>
</dbReference>
<organism evidence="5">
    <name type="scientific">freshwater metagenome</name>
    <dbReference type="NCBI Taxonomy" id="449393"/>
    <lineage>
        <taxon>unclassified sequences</taxon>
        <taxon>metagenomes</taxon>
        <taxon>ecological metagenomes</taxon>
    </lineage>
</organism>
<dbReference type="InterPro" id="IPR036870">
    <property type="entry name" value="Ribosomal_bS18_sf"/>
</dbReference>
<keyword evidence="3" id="KW-0687">Ribonucleoprotein</keyword>
<feature type="compositionally biased region" description="Basic and acidic residues" evidence="4">
    <location>
        <begin position="95"/>
        <end position="112"/>
    </location>
</feature>
<dbReference type="PANTHER" id="PTHR13479">
    <property type="entry name" value="30S RIBOSOMAL PROTEIN S18"/>
    <property type="match status" value="1"/>
</dbReference>
<gene>
    <name evidence="5" type="ORF">UFOPK1493_03328</name>
</gene>
<feature type="region of interest" description="Disordered" evidence="4">
    <location>
        <begin position="85"/>
        <end position="136"/>
    </location>
</feature>
<dbReference type="PANTHER" id="PTHR13479:SF40">
    <property type="entry name" value="SMALL RIBOSOMAL SUBUNIT PROTEIN BS18M"/>
    <property type="match status" value="1"/>
</dbReference>
<protein>
    <submittedName>
        <fullName evidence="5">Unannotated protein</fullName>
    </submittedName>
</protein>
<dbReference type="EMBL" id="CAEZSR010000178">
    <property type="protein sequence ID" value="CAB4584761.1"/>
    <property type="molecule type" value="Genomic_DNA"/>
</dbReference>
<reference evidence="5" key="1">
    <citation type="submission" date="2020-05" db="EMBL/GenBank/DDBJ databases">
        <authorList>
            <person name="Chiriac C."/>
            <person name="Salcher M."/>
            <person name="Ghai R."/>
            <person name="Kavagutti S V."/>
        </authorList>
    </citation>
    <scope>NUCLEOTIDE SEQUENCE</scope>
</reference>
<dbReference type="AlphaFoldDB" id="A0A6J6F7G1"/>
<dbReference type="GO" id="GO:0006412">
    <property type="term" value="P:translation"/>
    <property type="evidence" value="ECO:0007669"/>
    <property type="project" value="InterPro"/>
</dbReference>
<evidence type="ECO:0000256" key="1">
    <source>
        <dbReference type="ARBA" id="ARBA00005589"/>
    </source>
</evidence>
<name>A0A6J6F7G1_9ZZZZ</name>
<evidence type="ECO:0000256" key="3">
    <source>
        <dbReference type="ARBA" id="ARBA00023274"/>
    </source>
</evidence>
<accession>A0A6J6F7G1</accession>
<dbReference type="Gene3D" id="4.10.640.10">
    <property type="entry name" value="Ribosomal protein S18"/>
    <property type="match status" value="1"/>
</dbReference>
<dbReference type="InterPro" id="IPR001648">
    <property type="entry name" value="Ribosomal_bS18"/>
</dbReference>
<dbReference type="GO" id="GO:0070181">
    <property type="term" value="F:small ribosomal subunit rRNA binding"/>
    <property type="evidence" value="ECO:0007669"/>
    <property type="project" value="TreeGrafter"/>
</dbReference>
<dbReference type="NCBIfam" id="TIGR00165">
    <property type="entry name" value="S18"/>
    <property type="match status" value="1"/>
</dbReference>
<dbReference type="HAMAP" id="MF_00270">
    <property type="entry name" value="Ribosomal_bS18"/>
    <property type="match status" value="1"/>
</dbReference>
<evidence type="ECO:0000313" key="5">
    <source>
        <dbReference type="EMBL" id="CAB4584761.1"/>
    </source>
</evidence>
<evidence type="ECO:0000256" key="2">
    <source>
        <dbReference type="ARBA" id="ARBA00022980"/>
    </source>
</evidence>
<dbReference type="SUPFAM" id="SSF46911">
    <property type="entry name" value="Ribosomal protein S18"/>
    <property type="match status" value="1"/>
</dbReference>
<evidence type="ECO:0000256" key="4">
    <source>
        <dbReference type="SAM" id="MobiDB-lite"/>
    </source>
</evidence>
<sequence>MTSKKNKARAPREANPKKFKKKTSVLVTEKVEYVDYKDVNLLQRFVSDRSKIRNRRVTGNDVQQQREIANAIKNAREMALLPYTKRVAQTRAGRPPRDGDERRERGPRRDEAAVTEAEGVDQTTAVEAVEADEVEA</sequence>
<keyword evidence="2" id="KW-0689">Ribosomal protein</keyword>